<name>A0A0E3LU67_METMZ</name>
<organism evidence="1 2">
    <name type="scientific">Methanosarcina mazei S-6</name>
    <dbReference type="NCBI Taxonomy" id="213585"/>
    <lineage>
        <taxon>Archaea</taxon>
        <taxon>Methanobacteriati</taxon>
        <taxon>Methanobacteriota</taxon>
        <taxon>Stenosarchaea group</taxon>
        <taxon>Methanomicrobia</taxon>
        <taxon>Methanosarcinales</taxon>
        <taxon>Methanosarcinaceae</taxon>
        <taxon>Methanosarcina</taxon>
    </lineage>
</organism>
<dbReference type="GeneID" id="24864652"/>
<dbReference type="STRING" id="213585.MSMAS_1545"/>
<protein>
    <submittedName>
        <fullName evidence="1">Cob(I)alamin adenosyltransferase</fullName>
        <ecNumber evidence="1">2.5.1.17</ecNumber>
    </submittedName>
</protein>
<dbReference type="PANTHER" id="PTHR46638:SF1">
    <property type="entry name" value="CORRINOID ADENOSYLTRANSFERASE"/>
    <property type="match status" value="1"/>
</dbReference>
<dbReference type="GO" id="GO:0009236">
    <property type="term" value="P:cobalamin biosynthetic process"/>
    <property type="evidence" value="ECO:0007669"/>
    <property type="project" value="InterPro"/>
</dbReference>
<dbReference type="Proteomes" id="UP000033097">
    <property type="component" value="Chromosome"/>
</dbReference>
<dbReference type="KEGG" id="mmj:MSMAS_1545"/>
<dbReference type="InterPro" id="IPR003724">
    <property type="entry name" value="CblAdoTrfase_CobA"/>
</dbReference>
<reference evidence="1 2" key="1">
    <citation type="submission" date="2014-07" db="EMBL/GenBank/DDBJ databases">
        <title>Methanogenic archaea and the global carbon cycle.</title>
        <authorList>
            <person name="Henriksen J.R."/>
            <person name="Luke J."/>
            <person name="Reinhart S."/>
            <person name="Benedict M.N."/>
            <person name="Youngblut N.D."/>
            <person name="Metcalf M.E."/>
            <person name="Whitaker R.J."/>
            <person name="Metcalf W.W."/>
        </authorList>
    </citation>
    <scope>NUCLEOTIDE SEQUENCE [LARGE SCALE GENOMIC DNA]</scope>
    <source>
        <strain evidence="1 2">S-6</strain>
    </source>
</reference>
<dbReference type="Pfam" id="PF02572">
    <property type="entry name" value="CobA_CobO_BtuR"/>
    <property type="match status" value="1"/>
</dbReference>
<sequence length="173" mass="19584">MAGGMVYIYTGEGEGKTTNALGLALRAVGHGYSAVIIQFMKGRKYIGEYKIKDRLAPEYEIHQFGREEFIDFRNPVPLDYELAEKGLEFAKEALGKKPRILVLDEINLAAHFGIVKTEDILKLLEDIPEETTVILTGRRAPEELVERADLVTEMKFVKHPFEKKVPAKEGLEY</sequence>
<dbReference type="GO" id="GO:0008817">
    <property type="term" value="F:corrinoid adenosyltransferase activity"/>
    <property type="evidence" value="ECO:0007669"/>
    <property type="project" value="UniProtKB-EC"/>
</dbReference>
<dbReference type="Gene3D" id="3.40.50.300">
    <property type="entry name" value="P-loop containing nucleotide triphosphate hydrolases"/>
    <property type="match status" value="1"/>
</dbReference>
<dbReference type="PATRIC" id="fig|213585.10.peg.1961"/>
<dbReference type="AlphaFoldDB" id="A0A0E3LU67"/>
<keyword evidence="1" id="KW-0808">Transferase</keyword>
<proteinExistence type="predicted"/>
<dbReference type="PIRSF" id="PIRSF015617">
    <property type="entry name" value="Adensltrnsf_CobA"/>
    <property type="match status" value="1"/>
</dbReference>
<gene>
    <name evidence="1" type="ORF">MSMAS_1545</name>
</gene>
<dbReference type="EC" id="2.5.1.17" evidence="1"/>
<dbReference type="RefSeq" id="WP_015413084.1">
    <property type="nucleotide sequence ID" value="NZ_CP009512.1"/>
</dbReference>
<evidence type="ECO:0000313" key="1">
    <source>
        <dbReference type="EMBL" id="AKB64741.1"/>
    </source>
</evidence>
<dbReference type="GO" id="GO:0005524">
    <property type="term" value="F:ATP binding"/>
    <property type="evidence" value="ECO:0007669"/>
    <property type="project" value="InterPro"/>
</dbReference>
<accession>A0A0E3LU67</accession>
<dbReference type="HOGENOM" id="CLU_088595_2_0_2"/>
<dbReference type="PANTHER" id="PTHR46638">
    <property type="entry name" value="CORRINOID ADENOSYLTRANSFERASE"/>
    <property type="match status" value="1"/>
</dbReference>
<dbReference type="EMBL" id="CP009512">
    <property type="protein sequence ID" value="AKB64741.1"/>
    <property type="molecule type" value="Genomic_DNA"/>
</dbReference>
<dbReference type="SUPFAM" id="SSF52540">
    <property type="entry name" value="P-loop containing nucleoside triphosphate hydrolases"/>
    <property type="match status" value="1"/>
</dbReference>
<dbReference type="InterPro" id="IPR027417">
    <property type="entry name" value="P-loop_NTPase"/>
</dbReference>
<evidence type="ECO:0000313" key="2">
    <source>
        <dbReference type="Proteomes" id="UP000033097"/>
    </source>
</evidence>